<dbReference type="STRING" id="9009.A0A226MCN2"/>
<reference evidence="14 15" key="1">
    <citation type="submission" date="2016-07" db="EMBL/GenBank/DDBJ databases">
        <title>Disparate Historic Effective Population Sizes Predicted by Modern Levels of Genome Diversity for the Scaled Quail (Callipepla squamata) and the Northern Bobwhite (Colinus virginianus): Inferences from First and Second Generation Draft Genome Assemblies for Sympatric New World Quail.</title>
        <authorList>
            <person name="Oldeschulte D.L."/>
            <person name="Halley Y.A."/>
            <person name="Bhattarai E.K."/>
            <person name="Brashear W.A."/>
            <person name="Hill J."/>
            <person name="Metz R.P."/>
            <person name="Johnson C.D."/>
            <person name="Rollins D."/>
            <person name="Peterson M.J."/>
            <person name="Bickhart D.M."/>
            <person name="Decker J.E."/>
            <person name="Seabury C.M."/>
        </authorList>
    </citation>
    <scope>NUCLEOTIDE SEQUENCE [LARGE SCALE GENOMIC DNA]</scope>
    <source>
        <strain evidence="14 15">Texas</strain>
        <tissue evidence="14">Leg muscle</tissue>
    </source>
</reference>
<evidence type="ECO:0000256" key="12">
    <source>
        <dbReference type="SAM" id="MobiDB-lite"/>
    </source>
</evidence>
<gene>
    <name evidence="14" type="ORF">ASZ78_006159</name>
</gene>
<evidence type="ECO:0000256" key="6">
    <source>
        <dbReference type="ARBA" id="ARBA00023015"/>
    </source>
</evidence>
<keyword evidence="4 11" id="KW-0863">Zinc-finger</keyword>
<evidence type="ECO:0000256" key="5">
    <source>
        <dbReference type="ARBA" id="ARBA00022833"/>
    </source>
</evidence>
<dbReference type="AlphaFoldDB" id="A0A226MCN2"/>
<evidence type="ECO:0000256" key="10">
    <source>
        <dbReference type="ARBA" id="ARBA00023242"/>
    </source>
</evidence>
<keyword evidence="8" id="KW-0010">Activator</keyword>
<feature type="compositionally biased region" description="Acidic residues" evidence="12">
    <location>
        <begin position="36"/>
        <end position="46"/>
    </location>
</feature>
<comment type="subcellular location">
    <subcellularLocation>
        <location evidence="1">Nucleus</location>
    </subcellularLocation>
</comment>
<keyword evidence="10" id="KW-0539">Nucleus</keyword>
<dbReference type="GO" id="GO:0045165">
    <property type="term" value="P:cell fate commitment"/>
    <property type="evidence" value="ECO:0007669"/>
    <property type="project" value="TreeGrafter"/>
</dbReference>
<dbReference type="CDD" id="cd00202">
    <property type="entry name" value="ZnF_GATA"/>
    <property type="match status" value="1"/>
</dbReference>
<evidence type="ECO:0000256" key="1">
    <source>
        <dbReference type="ARBA" id="ARBA00004123"/>
    </source>
</evidence>
<evidence type="ECO:0000256" key="7">
    <source>
        <dbReference type="ARBA" id="ARBA00023125"/>
    </source>
</evidence>
<dbReference type="PANTHER" id="PTHR10071:SF190">
    <property type="entry name" value="ERYTHROID TRANSCRIPTION FACTOR"/>
    <property type="match status" value="1"/>
</dbReference>
<dbReference type="InterPro" id="IPR000679">
    <property type="entry name" value="Znf_GATA"/>
</dbReference>
<dbReference type="SUPFAM" id="SSF57716">
    <property type="entry name" value="Glucocorticoid receptor-like (DNA-binding domain)"/>
    <property type="match status" value="1"/>
</dbReference>
<dbReference type="OrthoDB" id="515401at2759"/>
<evidence type="ECO:0000313" key="15">
    <source>
        <dbReference type="Proteomes" id="UP000198323"/>
    </source>
</evidence>
<dbReference type="FunFam" id="3.30.50.10:FF:000001">
    <property type="entry name" value="GATA transcription factor (GATAd)"/>
    <property type="match status" value="1"/>
</dbReference>
<name>A0A226MCN2_CALSU</name>
<dbReference type="GO" id="GO:0000978">
    <property type="term" value="F:RNA polymerase II cis-regulatory region sequence-specific DNA binding"/>
    <property type="evidence" value="ECO:0007669"/>
    <property type="project" value="TreeGrafter"/>
</dbReference>
<dbReference type="PANTHER" id="PTHR10071">
    <property type="entry name" value="TRANSCRIPTION FACTOR GATA FAMILY MEMBER"/>
    <property type="match status" value="1"/>
</dbReference>
<keyword evidence="9" id="KW-0804">Transcription</keyword>
<feature type="domain" description="GATA-type" evidence="13">
    <location>
        <begin position="51"/>
        <end position="106"/>
    </location>
</feature>
<keyword evidence="2" id="KW-0479">Metal-binding</keyword>
<dbReference type="GO" id="GO:0045944">
    <property type="term" value="P:positive regulation of transcription by RNA polymerase II"/>
    <property type="evidence" value="ECO:0007669"/>
    <property type="project" value="TreeGrafter"/>
</dbReference>
<dbReference type="Gene3D" id="3.30.50.10">
    <property type="entry name" value="Erythroid Transcription Factor GATA-1, subunit A"/>
    <property type="match status" value="1"/>
</dbReference>
<dbReference type="EMBL" id="MCFN01001561">
    <property type="protein sequence ID" value="OXB53032.1"/>
    <property type="molecule type" value="Genomic_DNA"/>
</dbReference>
<dbReference type="PROSITE" id="PS00344">
    <property type="entry name" value="GATA_ZN_FINGER_1"/>
    <property type="match status" value="1"/>
</dbReference>
<dbReference type="GO" id="GO:0005634">
    <property type="term" value="C:nucleus"/>
    <property type="evidence" value="ECO:0007669"/>
    <property type="project" value="UniProtKB-SubCell"/>
</dbReference>
<dbReference type="GO" id="GO:0000122">
    <property type="term" value="P:negative regulation of transcription by RNA polymerase II"/>
    <property type="evidence" value="ECO:0007669"/>
    <property type="project" value="TreeGrafter"/>
</dbReference>
<sequence>MVTLGLETTTWSLKIAARGPNPKSEAEDPKFKTENGDLETGNDDFGSEPRTREARECVNCGATATPLWRRDGTGHYLCNACGLYHRLNGQNRPLIRPKKRLDLSLRTVGALLALLGRALSGDVRNGLALLGPYGSYSGLASIARAMEAHSQYWSGLRAGEWEPPK</sequence>
<feature type="region of interest" description="Disordered" evidence="12">
    <location>
        <begin position="15"/>
        <end position="50"/>
    </location>
</feature>
<keyword evidence="3" id="KW-0677">Repeat</keyword>
<dbReference type="GO" id="GO:0008270">
    <property type="term" value="F:zinc ion binding"/>
    <property type="evidence" value="ECO:0007669"/>
    <property type="project" value="UniProtKB-KW"/>
</dbReference>
<organism evidence="14 15">
    <name type="scientific">Callipepla squamata</name>
    <name type="common">Scaled quail</name>
    <dbReference type="NCBI Taxonomy" id="9009"/>
    <lineage>
        <taxon>Eukaryota</taxon>
        <taxon>Metazoa</taxon>
        <taxon>Chordata</taxon>
        <taxon>Craniata</taxon>
        <taxon>Vertebrata</taxon>
        <taxon>Euteleostomi</taxon>
        <taxon>Archelosauria</taxon>
        <taxon>Archosauria</taxon>
        <taxon>Dinosauria</taxon>
        <taxon>Saurischia</taxon>
        <taxon>Theropoda</taxon>
        <taxon>Coelurosauria</taxon>
        <taxon>Aves</taxon>
        <taxon>Neognathae</taxon>
        <taxon>Galloanserae</taxon>
        <taxon>Galliformes</taxon>
        <taxon>Odontophoridae</taxon>
        <taxon>Callipepla</taxon>
    </lineage>
</organism>
<dbReference type="Proteomes" id="UP000198323">
    <property type="component" value="Unassembled WGS sequence"/>
</dbReference>
<proteinExistence type="predicted"/>
<dbReference type="SMART" id="SM00401">
    <property type="entry name" value="ZnF_GATA"/>
    <property type="match status" value="1"/>
</dbReference>
<accession>A0A226MCN2</accession>
<dbReference type="Pfam" id="PF00320">
    <property type="entry name" value="GATA"/>
    <property type="match status" value="1"/>
</dbReference>
<keyword evidence="6" id="KW-0805">Transcription regulation</keyword>
<evidence type="ECO:0000256" key="3">
    <source>
        <dbReference type="ARBA" id="ARBA00022737"/>
    </source>
</evidence>
<evidence type="ECO:0000259" key="13">
    <source>
        <dbReference type="PROSITE" id="PS50114"/>
    </source>
</evidence>
<evidence type="ECO:0000313" key="14">
    <source>
        <dbReference type="EMBL" id="OXB53032.1"/>
    </source>
</evidence>
<keyword evidence="15" id="KW-1185">Reference proteome</keyword>
<feature type="compositionally biased region" description="Basic and acidic residues" evidence="12">
    <location>
        <begin position="24"/>
        <end position="35"/>
    </location>
</feature>
<dbReference type="PROSITE" id="PS50114">
    <property type="entry name" value="GATA_ZN_FINGER_2"/>
    <property type="match status" value="1"/>
</dbReference>
<evidence type="ECO:0000256" key="8">
    <source>
        <dbReference type="ARBA" id="ARBA00023159"/>
    </source>
</evidence>
<keyword evidence="7" id="KW-0238">DNA-binding</keyword>
<evidence type="ECO:0000256" key="2">
    <source>
        <dbReference type="ARBA" id="ARBA00022723"/>
    </source>
</evidence>
<evidence type="ECO:0000256" key="4">
    <source>
        <dbReference type="ARBA" id="ARBA00022771"/>
    </source>
</evidence>
<evidence type="ECO:0000256" key="9">
    <source>
        <dbReference type="ARBA" id="ARBA00023163"/>
    </source>
</evidence>
<comment type="caution">
    <text evidence="14">The sequence shown here is derived from an EMBL/GenBank/DDBJ whole genome shotgun (WGS) entry which is preliminary data.</text>
</comment>
<dbReference type="InterPro" id="IPR013088">
    <property type="entry name" value="Znf_NHR/GATA"/>
</dbReference>
<protein>
    <recommendedName>
        <fullName evidence="13">GATA-type domain-containing protein</fullName>
    </recommendedName>
</protein>
<keyword evidence="5" id="KW-0862">Zinc</keyword>
<evidence type="ECO:0000256" key="11">
    <source>
        <dbReference type="PROSITE-ProRule" id="PRU00094"/>
    </source>
</evidence>
<dbReference type="PRINTS" id="PR00619">
    <property type="entry name" value="GATAZNFINGER"/>
</dbReference>
<dbReference type="GO" id="GO:0000981">
    <property type="term" value="F:DNA-binding transcription factor activity, RNA polymerase II-specific"/>
    <property type="evidence" value="ECO:0007669"/>
    <property type="project" value="TreeGrafter"/>
</dbReference>
<dbReference type="InterPro" id="IPR039355">
    <property type="entry name" value="Transcription_factor_GATA"/>
</dbReference>